<dbReference type="InterPro" id="IPR024548">
    <property type="entry name" value="Cu2_monoox_C"/>
</dbReference>
<reference evidence="13" key="1">
    <citation type="submission" date="2018-07" db="EMBL/GenBank/DDBJ databases">
        <title>Comparative genomics of catfishes provides insights into carnivory and benthic adaptation.</title>
        <authorList>
            <person name="Zhang Y."/>
            <person name="Wang D."/>
            <person name="Peng Z."/>
            <person name="Zheng S."/>
            <person name="Shao F."/>
            <person name="Tao W."/>
        </authorList>
    </citation>
    <scope>NUCLEOTIDE SEQUENCE</scope>
    <source>
        <strain evidence="13">Chongqing</strain>
    </source>
</reference>
<evidence type="ECO:0000256" key="8">
    <source>
        <dbReference type="ARBA" id="ARBA00023136"/>
    </source>
</evidence>
<dbReference type="Pfam" id="PF01082">
    <property type="entry name" value="Cu2_monooxygen"/>
    <property type="match status" value="1"/>
</dbReference>
<dbReference type="FunFam" id="2.60.40.1210:FF:000001">
    <property type="entry name" value="Monooxygenase, DBH-like 1, like"/>
    <property type="match status" value="1"/>
</dbReference>
<feature type="signal peptide" evidence="11">
    <location>
        <begin position="1"/>
        <end position="28"/>
    </location>
</feature>
<dbReference type="InterPro" id="IPR000945">
    <property type="entry name" value="DBH-like"/>
</dbReference>
<evidence type="ECO:0000256" key="11">
    <source>
        <dbReference type="SAM" id="SignalP"/>
    </source>
</evidence>
<dbReference type="InterPro" id="IPR014784">
    <property type="entry name" value="Cu2_ascorb_mOase-like_C"/>
</dbReference>
<dbReference type="InterPro" id="IPR008977">
    <property type="entry name" value="PHM/PNGase_F_dom_sf"/>
</dbReference>
<protein>
    <submittedName>
        <fullName evidence="13">DBH-like monooxygenase protein 2-like</fullName>
    </submittedName>
</protein>
<dbReference type="SMART" id="SM00664">
    <property type="entry name" value="DoH"/>
    <property type="match status" value="1"/>
</dbReference>
<name>A0AAD5AEZ3_SILAS</name>
<evidence type="ECO:0000313" key="13">
    <source>
        <dbReference type="EMBL" id="KAI5615096.1"/>
    </source>
</evidence>
<dbReference type="FunFam" id="2.60.120.230:FF:000001">
    <property type="entry name" value="Monooxygenase, DBH-like 1"/>
    <property type="match status" value="1"/>
</dbReference>
<dbReference type="InterPro" id="IPR005018">
    <property type="entry name" value="DOMON_domain"/>
</dbReference>
<evidence type="ECO:0000256" key="6">
    <source>
        <dbReference type="ARBA" id="ARBA00023008"/>
    </source>
</evidence>
<dbReference type="Gene3D" id="2.60.120.230">
    <property type="match status" value="1"/>
</dbReference>
<comment type="caution">
    <text evidence="13">The sequence shown here is derived from an EMBL/GenBank/DDBJ whole genome shotgun (WGS) entry which is preliminary data.</text>
</comment>
<dbReference type="InterPro" id="IPR028460">
    <property type="entry name" value="Tbh/DBH"/>
</dbReference>
<dbReference type="PRINTS" id="PR00767">
    <property type="entry name" value="DBMONOXGNASE"/>
</dbReference>
<evidence type="ECO:0000256" key="3">
    <source>
        <dbReference type="ARBA" id="ARBA00010676"/>
    </source>
</evidence>
<keyword evidence="7 13" id="KW-0503">Monooxygenase</keyword>
<keyword evidence="10" id="KW-0325">Glycoprotein</keyword>
<dbReference type="SUPFAM" id="SSF49344">
    <property type="entry name" value="CBD9-like"/>
    <property type="match status" value="1"/>
</dbReference>
<keyword evidence="8" id="KW-0472">Membrane</keyword>
<dbReference type="GO" id="GO:0005507">
    <property type="term" value="F:copper ion binding"/>
    <property type="evidence" value="ECO:0007669"/>
    <property type="project" value="InterPro"/>
</dbReference>
<dbReference type="GO" id="GO:0030667">
    <property type="term" value="C:secretory granule membrane"/>
    <property type="evidence" value="ECO:0007669"/>
    <property type="project" value="TreeGrafter"/>
</dbReference>
<gene>
    <name evidence="13" type="ORF">C0J50_3321</name>
</gene>
<dbReference type="GO" id="GO:0005615">
    <property type="term" value="C:extracellular space"/>
    <property type="evidence" value="ECO:0007669"/>
    <property type="project" value="TreeGrafter"/>
</dbReference>
<dbReference type="Gene3D" id="2.60.120.310">
    <property type="entry name" value="Copper type II, ascorbate-dependent monooxygenase, N-terminal domain"/>
    <property type="match status" value="2"/>
</dbReference>
<dbReference type="AlphaFoldDB" id="A0AAD5AEZ3"/>
<evidence type="ECO:0000256" key="9">
    <source>
        <dbReference type="ARBA" id="ARBA00023157"/>
    </source>
</evidence>
<feature type="chain" id="PRO_5042291471" evidence="11">
    <location>
        <begin position="29"/>
        <end position="623"/>
    </location>
</feature>
<keyword evidence="6" id="KW-0186">Copper</keyword>
<keyword evidence="9" id="KW-1015">Disulfide bond</keyword>
<evidence type="ECO:0000256" key="10">
    <source>
        <dbReference type="ARBA" id="ARBA00023180"/>
    </source>
</evidence>
<proteinExistence type="inferred from homology"/>
<dbReference type="Proteomes" id="UP001205998">
    <property type="component" value="Unassembled WGS sequence"/>
</dbReference>
<comment type="cofactor">
    <cofactor evidence="1">
        <name>Cu(2+)</name>
        <dbReference type="ChEBI" id="CHEBI:29036"/>
    </cofactor>
</comment>
<dbReference type="Pfam" id="PF03712">
    <property type="entry name" value="Cu2_monoox_C"/>
    <property type="match status" value="1"/>
</dbReference>
<keyword evidence="5" id="KW-0560">Oxidoreductase</keyword>
<dbReference type="InterPro" id="IPR045266">
    <property type="entry name" value="DOH_DOMON"/>
</dbReference>
<evidence type="ECO:0000256" key="5">
    <source>
        <dbReference type="ARBA" id="ARBA00023002"/>
    </source>
</evidence>
<evidence type="ECO:0000256" key="2">
    <source>
        <dbReference type="ARBA" id="ARBA00004479"/>
    </source>
</evidence>
<accession>A0AAD5AEZ3</accession>
<comment type="subcellular location">
    <subcellularLocation>
        <location evidence="2">Membrane</location>
        <topology evidence="2">Single-pass type I membrane protein</topology>
    </subcellularLocation>
</comment>
<dbReference type="CDD" id="cd09631">
    <property type="entry name" value="DOMON_DOH"/>
    <property type="match status" value="1"/>
</dbReference>
<evidence type="ECO:0000256" key="4">
    <source>
        <dbReference type="ARBA" id="ARBA00022729"/>
    </source>
</evidence>
<organism evidence="13 14">
    <name type="scientific">Silurus asotus</name>
    <name type="common">Amur catfish</name>
    <name type="synonym">Parasilurus asotus</name>
    <dbReference type="NCBI Taxonomy" id="30991"/>
    <lineage>
        <taxon>Eukaryota</taxon>
        <taxon>Metazoa</taxon>
        <taxon>Chordata</taxon>
        <taxon>Craniata</taxon>
        <taxon>Vertebrata</taxon>
        <taxon>Euteleostomi</taxon>
        <taxon>Actinopterygii</taxon>
        <taxon>Neopterygii</taxon>
        <taxon>Teleostei</taxon>
        <taxon>Ostariophysi</taxon>
        <taxon>Siluriformes</taxon>
        <taxon>Siluridae</taxon>
        <taxon>Silurus</taxon>
    </lineage>
</organism>
<dbReference type="InterPro" id="IPR000323">
    <property type="entry name" value="Cu2_ascorb_mOase_N"/>
</dbReference>
<comment type="similarity">
    <text evidence="3">Belongs to the copper type II ascorbate-dependent monooxygenase family.</text>
</comment>
<dbReference type="PANTHER" id="PTHR10157:SF41">
    <property type="entry name" value="DBH-LIKE MONOOXYGENASE PROTEIN 2 HOMOLOG"/>
    <property type="match status" value="1"/>
</dbReference>
<evidence type="ECO:0000256" key="1">
    <source>
        <dbReference type="ARBA" id="ARBA00001973"/>
    </source>
</evidence>
<dbReference type="PANTHER" id="PTHR10157">
    <property type="entry name" value="DOPAMINE BETA HYDROXYLASE RELATED"/>
    <property type="match status" value="1"/>
</dbReference>
<dbReference type="SUPFAM" id="SSF49742">
    <property type="entry name" value="PHM/PNGase F"/>
    <property type="match status" value="3"/>
</dbReference>
<keyword evidence="4 11" id="KW-0732">Signal</keyword>
<dbReference type="GO" id="GO:0042421">
    <property type="term" value="P:norepinephrine biosynthetic process"/>
    <property type="evidence" value="ECO:0007669"/>
    <property type="project" value="TreeGrafter"/>
</dbReference>
<dbReference type="InterPro" id="IPR036939">
    <property type="entry name" value="Cu2_ascorb_mOase_N_sf"/>
</dbReference>
<dbReference type="PROSITE" id="PS50836">
    <property type="entry name" value="DOMON"/>
    <property type="match status" value="1"/>
</dbReference>
<dbReference type="GO" id="GO:0004500">
    <property type="term" value="F:dopamine beta-monooxygenase activity"/>
    <property type="evidence" value="ECO:0007669"/>
    <property type="project" value="InterPro"/>
</dbReference>
<dbReference type="Gene3D" id="2.60.40.1210">
    <property type="entry name" value="Cellobiose dehydrogenase, cytochrome domain"/>
    <property type="match status" value="1"/>
</dbReference>
<evidence type="ECO:0000256" key="7">
    <source>
        <dbReference type="ARBA" id="ARBA00023033"/>
    </source>
</evidence>
<sequence length="623" mass="70687">MKRSKLASMVTVSALLFPLVMFFGRTSGADVDPGLPFTVYLDSNGIILLRWGFDMVKDTITFEVTANTTGWVGFGFSPNGGMAGSDILIGGVGPEGGYFTDRNAAGNFMPALDQQQDYKVLSLTEANGQTVMAFQRSIKSCDKNDFSITDMPVKLIYAYGDTDDISYHKNRRGTKEVNLLKYMPRSTVPDSKYFDMTMTNFTVPTQNTYYHCKIMSLPVFDRKYHIYRFTVPNQNTYYHCKIMSLPVFDRKYHIYRIEPVIQNPDIVHHLLLYRCPPSVKQHSEKPCYSKNTQAECIQAVAVWGIGGGAFEFPEVAGLPVGEGGNETLYRLEVHYNNQQGTTGIIDNSGLRFYYTARLRKFDAAVMQTGLIVTIGTGYMIPPNATGFLTYGMCDTSFLPQVLPQAQDDLQVFAAILHTHLAGRKVRVGHFRDGEQIDFLALNEHYNFEFQQVTNLGKTKTIKLGDKIVVECTYDTTDRTGFTWGGLGTNNEMCLAFLYYYPALDLSLCSSLPSWPMLMSEMGATNATDWVHLIQTKVWDNSSILEYQQTLKRIQQYTFIANLELFKKQSRDPERRYRDPAARIDALTDLLVKRLHTLSNNLKIFYLRRIFAGFNHCGFRLKMI</sequence>
<dbReference type="GO" id="GO:0006589">
    <property type="term" value="P:octopamine biosynthetic process"/>
    <property type="evidence" value="ECO:0007669"/>
    <property type="project" value="TreeGrafter"/>
</dbReference>
<dbReference type="Pfam" id="PF03351">
    <property type="entry name" value="DOMON"/>
    <property type="match status" value="1"/>
</dbReference>
<dbReference type="EMBL" id="MU556250">
    <property type="protein sequence ID" value="KAI5615096.1"/>
    <property type="molecule type" value="Genomic_DNA"/>
</dbReference>
<feature type="domain" description="DOMON" evidence="12">
    <location>
        <begin position="45"/>
        <end position="160"/>
    </location>
</feature>
<keyword evidence="14" id="KW-1185">Reference proteome</keyword>
<evidence type="ECO:0000313" key="14">
    <source>
        <dbReference type="Proteomes" id="UP001205998"/>
    </source>
</evidence>
<dbReference type="GO" id="GO:0042420">
    <property type="term" value="P:dopamine catabolic process"/>
    <property type="evidence" value="ECO:0007669"/>
    <property type="project" value="TreeGrafter"/>
</dbReference>
<evidence type="ECO:0000259" key="12">
    <source>
        <dbReference type="PROSITE" id="PS50836"/>
    </source>
</evidence>